<organism evidence="4">
    <name type="scientific">Candidatus Kentrum sp. MB</name>
    <dbReference type="NCBI Taxonomy" id="2138164"/>
    <lineage>
        <taxon>Bacteria</taxon>
        <taxon>Pseudomonadati</taxon>
        <taxon>Pseudomonadota</taxon>
        <taxon>Gammaproteobacteria</taxon>
        <taxon>Candidatus Kentrum</taxon>
    </lineage>
</organism>
<evidence type="ECO:0000256" key="1">
    <source>
        <dbReference type="ARBA" id="ARBA00023231"/>
    </source>
</evidence>
<dbReference type="InterPro" id="IPR036105">
    <property type="entry name" value="DiNase_FeMo-co_biosyn_sf"/>
</dbReference>
<evidence type="ECO:0000259" key="2">
    <source>
        <dbReference type="Pfam" id="PF02579"/>
    </source>
</evidence>
<reference evidence="4" key="1">
    <citation type="submission" date="2019-02" db="EMBL/GenBank/DDBJ databases">
        <authorList>
            <person name="Gruber-Vodicka R. H."/>
            <person name="Seah K. B. B."/>
        </authorList>
    </citation>
    <scope>NUCLEOTIDE SEQUENCE</scope>
    <source>
        <strain evidence="3">BECK_BZ197</strain>
        <strain evidence="5">BECK_BZ198</strain>
        <strain evidence="4">BECK_BZ199</strain>
    </source>
</reference>
<dbReference type="EMBL" id="CAADFO010000105">
    <property type="protein sequence ID" value="VFK32206.1"/>
    <property type="molecule type" value="Genomic_DNA"/>
</dbReference>
<dbReference type="EMBL" id="CAADGH010000105">
    <property type="protein sequence ID" value="VFK77167.1"/>
    <property type="molecule type" value="Genomic_DNA"/>
</dbReference>
<name>A0A450Y0V1_9GAMM</name>
<dbReference type="EMBL" id="CAADFQ010000102">
    <property type="protein sequence ID" value="VFK35149.1"/>
    <property type="molecule type" value="Genomic_DNA"/>
</dbReference>
<dbReference type="PANTHER" id="PTHR33937:SF2">
    <property type="entry name" value="DINITROGENASE IRON-MOLYBDENUM COFACTOR BIOSYNTHESIS DOMAIN-CONTAINING PROTEIN"/>
    <property type="match status" value="1"/>
</dbReference>
<protein>
    <submittedName>
        <fullName evidence="4">Predicted Fe-Mo cluster-binding protein, NifX family</fullName>
    </submittedName>
</protein>
<keyword evidence="1" id="KW-0535">Nitrogen fixation</keyword>
<feature type="domain" description="Dinitrogenase iron-molybdenum cofactor biosynthesis" evidence="2">
    <location>
        <begin position="22"/>
        <end position="117"/>
    </location>
</feature>
<dbReference type="SUPFAM" id="SSF53146">
    <property type="entry name" value="Nitrogenase accessory factor-like"/>
    <property type="match status" value="1"/>
</dbReference>
<dbReference type="InterPro" id="IPR003731">
    <property type="entry name" value="Di-Nase_FeMo-co_biosynth"/>
</dbReference>
<evidence type="ECO:0000313" key="5">
    <source>
        <dbReference type="EMBL" id="VFK77167.1"/>
    </source>
</evidence>
<evidence type="ECO:0000313" key="4">
    <source>
        <dbReference type="EMBL" id="VFK35149.1"/>
    </source>
</evidence>
<proteinExistence type="predicted"/>
<sequence length="154" mass="16985">MATSSKLVDKEMKIAVTSQNRQEITGHAGRCRKFWVYEVIEAEDTKSGEIKGRELVELSKEQSLHEHRGPEHPILDSIQVLITGGMGEGMRQRLTRLGIRGIITPETDPDTAVRAFLDGSLIETPASSHGHTDHHNDHGCGCSHQEVTLTPSIL</sequence>
<dbReference type="PANTHER" id="PTHR33937">
    <property type="entry name" value="IRON-MOLYBDENUM PROTEIN-RELATED-RELATED"/>
    <property type="match status" value="1"/>
</dbReference>
<evidence type="ECO:0000313" key="3">
    <source>
        <dbReference type="EMBL" id="VFK32206.1"/>
    </source>
</evidence>
<dbReference type="InterPro" id="IPR033913">
    <property type="entry name" value="MTH1175_dom"/>
</dbReference>
<dbReference type="AlphaFoldDB" id="A0A450Y0V1"/>
<dbReference type="InterPro" id="IPR051840">
    <property type="entry name" value="NifX/NifY_domain"/>
</dbReference>
<dbReference type="Gene3D" id="3.30.420.130">
    <property type="entry name" value="Dinitrogenase iron-molybdenum cofactor biosynthesis domain"/>
    <property type="match status" value="1"/>
</dbReference>
<dbReference type="Pfam" id="PF02579">
    <property type="entry name" value="Nitro_FeMo-Co"/>
    <property type="match status" value="1"/>
</dbReference>
<accession>A0A450Y0V1</accession>
<dbReference type="CDD" id="cd00851">
    <property type="entry name" value="MTH1175"/>
    <property type="match status" value="1"/>
</dbReference>
<gene>
    <name evidence="3" type="ORF">BECKMB1821G_GA0114241_11054</name>
    <name evidence="5" type="ORF">BECKMB1821H_GA0114242_11058</name>
    <name evidence="4" type="ORF">BECKMB1821I_GA0114274_11024</name>
</gene>